<gene>
    <name evidence="1" type="ORF">ERS852471_02345</name>
</gene>
<protein>
    <submittedName>
        <fullName evidence="1">Uncharacterized protein</fullName>
    </submittedName>
</protein>
<dbReference type="EMBL" id="CYZX01000016">
    <property type="protein sequence ID" value="CUO80264.1"/>
    <property type="molecule type" value="Genomic_DNA"/>
</dbReference>
<sequence length="199" mass="23440">MLVKIIDQTLEDYEKEFKVRRMNYDQVVVNYPNSKGIKVFDNNEIEFITESEVDEFLIKYNDFLKIKLNRGISVALYKALLEIIESQLNIEFKNLNLLRDKHNVNKRGVWEKEIIAVINNSIPVKILAVGQNFKKIGFNITLDEINKDEFFEMCLFEIEKIRNEIKLKEDSLSRYGMAIENLKKVEKNKSAEKPVKMLT</sequence>
<organism evidence="1 2">
    <name type="scientific">Clostridium disporicum</name>
    <dbReference type="NCBI Taxonomy" id="84024"/>
    <lineage>
        <taxon>Bacteria</taxon>
        <taxon>Bacillati</taxon>
        <taxon>Bacillota</taxon>
        <taxon>Clostridia</taxon>
        <taxon>Eubacteriales</taxon>
        <taxon>Clostridiaceae</taxon>
        <taxon>Clostridium</taxon>
    </lineage>
</organism>
<name>A0A174HZD0_9CLOT</name>
<dbReference type="Proteomes" id="UP000095594">
    <property type="component" value="Unassembled WGS sequence"/>
</dbReference>
<evidence type="ECO:0000313" key="2">
    <source>
        <dbReference type="Proteomes" id="UP000095594"/>
    </source>
</evidence>
<reference evidence="1 2" key="1">
    <citation type="submission" date="2015-09" db="EMBL/GenBank/DDBJ databases">
        <authorList>
            <consortium name="Pathogen Informatics"/>
        </authorList>
    </citation>
    <scope>NUCLEOTIDE SEQUENCE [LARGE SCALE GENOMIC DNA]</scope>
    <source>
        <strain evidence="1 2">2789STDY5834856</strain>
    </source>
</reference>
<evidence type="ECO:0000313" key="1">
    <source>
        <dbReference type="EMBL" id="CUO80264.1"/>
    </source>
</evidence>
<proteinExistence type="predicted"/>
<dbReference type="RefSeq" id="WP_055266759.1">
    <property type="nucleotide sequence ID" value="NZ_CABIXQ010000016.1"/>
</dbReference>
<dbReference type="OrthoDB" id="1900924at2"/>
<dbReference type="AlphaFoldDB" id="A0A174HZD0"/>
<accession>A0A174HZD0</accession>